<dbReference type="PANTHER" id="PTHR33495:SF2">
    <property type="entry name" value="ANTI-SIGMA FACTOR ANTAGONIST TM_1081-RELATED"/>
    <property type="match status" value="1"/>
</dbReference>
<dbReference type="EMBL" id="AP018449">
    <property type="protein sequence ID" value="BBB92941.1"/>
    <property type="molecule type" value="Genomic_DNA"/>
</dbReference>
<dbReference type="GO" id="GO:0043856">
    <property type="term" value="F:anti-sigma factor antagonist activity"/>
    <property type="evidence" value="ECO:0007669"/>
    <property type="project" value="InterPro"/>
</dbReference>
<evidence type="ECO:0000313" key="9">
    <source>
        <dbReference type="Proteomes" id="UP000276437"/>
    </source>
</evidence>
<dbReference type="InterPro" id="IPR036513">
    <property type="entry name" value="STAS_dom_sf"/>
</dbReference>
<comment type="function">
    <text evidence="1">In the phosphorylated form it could act as an anti-anti-sigma factor that counteracts SpoIIAB and thus releases sigma f from inhibition.</text>
</comment>
<sequence length="111" mass="12208">MNISTSMKKGILVIRAEGDLDMHVSNQFRQTFDEALDSSGARSAVLNFQGITFVDSSGIGVILGRYKRITAQGGKMAVTNLEPQVQKLFELAGLSQIIHFFNNETEALEML</sequence>
<dbReference type="PANTHER" id="PTHR33495">
    <property type="entry name" value="ANTI-SIGMA FACTOR ANTAGONIST TM_1081-RELATED-RELATED"/>
    <property type="match status" value="1"/>
</dbReference>
<dbReference type="SUPFAM" id="SSF52091">
    <property type="entry name" value="SpoIIaa-like"/>
    <property type="match status" value="1"/>
</dbReference>
<protein>
    <recommendedName>
        <fullName evidence="3 6">Anti-sigma F factor antagonist</fullName>
    </recommendedName>
    <alternativeName>
        <fullName evidence="6">Stage II sporulation protein</fullName>
    </alternativeName>
</protein>
<evidence type="ECO:0000256" key="2">
    <source>
        <dbReference type="ARBA" id="ARBA00009013"/>
    </source>
</evidence>
<name>A0A348APE3_9FIRM</name>
<dbReference type="CDD" id="cd07043">
    <property type="entry name" value="STAS_anti-anti-sigma_factors"/>
    <property type="match status" value="1"/>
</dbReference>
<dbReference type="InterPro" id="IPR014237">
    <property type="entry name" value="Anti-sigma_F_ant"/>
</dbReference>
<feature type="domain" description="STAS" evidence="7">
    <location>
        <begin position="1"/>
        <end position="111"/>
    </location>
</feature>
<reference evidence="8 9" key="1">
    <citation type="journal article" date="2018" name="Int. J. Syst. Evol. Microbiol.">
        <title>Methylomusa anaerophila gen. nov., sp. nov., an anaerobic methanol-utilizing bacterium isolated from a microbial fuel cell.</title>
        <authorList>
            <person name="Amano N."/>
            <person name="Yamamuro A."/>
            <person name="Miyahara M."/>
            <person name="Kouzuma A."/>
            <person name="Abe T."/>
            <person name="Watanabe K."/>
        </authorList>
    </citation>
    <scope>NUCLEOTIDE SEQUENCE [LARGE SCALE GENOMIC DNA]</scope>
    <source>
        <strain evidence="8 9">MMFC1</strain>
    </source>
</reference>
<dbReference type="AlphaFoldDB" id="A0A348APE3"/>
<evidence type="ECO:0000256" key="3">
    <source>
        <dbReference type="ARBA" id="ARBA00020784"/>
    </source>
</evidence>
<dbReference type="Pfam" id="PF01740">
    <property type="entry name" value="STAS"/>
    <property type="match status" value="1"/>
</dbReference>
<evidence type="ECO:0000259" key="7">
    <source>
        <dbReference type="PROSITE" id="PS50801"/>
    </source>
</evidence>
<dbReference type="Proteomes" id="UP000276437">
    <property type="component" value="Chromosome"/>
</dbReference>
<organism evidence="8 9">
    <name type="scientific">Methylomusa anaerophila</name>
    <dbReference type="NCBI Taxonomy" id="1930071"/>
    <lineage>
        <taxon>Bacteria</taxon>
        <taxon>Bacillati</taxon>
        <taxon>Bacillota</taxon>
        <taxon>Negativicutes</taxon>
        <taxon>Selenomonadales</taxon>
        <taxon>Sporomusaceae</taxon>
        <taxon>Methylomusa</taxon>
    </lineage>
</organism>
<proteinExistence type="inferred from homology"/>
<evidence type="ECO:0000256" key="6">
    <source>
        <dbReference type="RuleBase" id="RU003749"/>
    </source>
</evidence>
<dbReference type="OrthoDB" id="9796601at2"/>
<dbReference type="Gene3D" id="3.30.750.24">
    <property type="entry name" value="STAS domain"/>
    <property type="match status" value="1"/>
</dbReference>
<dbReference type="NCBIfam" id="TIGR02886">
    <property type="entry name" value="spore_II_AA"/>
    <property type="match status" value="1"/>
</dbReference>
<dbReference type="KEGG" id="mana:MAMMFC1_03649"/>
<evidence type="ECO:0000313" key="8">
    <source>
        <dbReference type="EMBL" id="BBB92941.1"/>
    </source>
</evidence>
<dbReference type="GO" id="GO:0030435">
    <property type="term" value="P:sporulation resulting in formation of a cellular spore"/>
    <property type="evidence" value="ECO:0007669"/>
    <property type="project" value="UniProtKB-KW"/>
</dbReference>
<dbReference type="NCBIfam" id="TIGR00377">
    <property type="entry name" value="ant_ant_sig"/>
    <property type="match status" value="1"/>
</dbReference>
<comment type="similarity">
    <text evidence="2 6">Belongs to the anti-sigma-factor antagonist family.</text>
</comment>
<evidence type="ECO:0000256" key="1">
    <source>
        <dbReference type="ARBA" id="ARBA00001976"/>
    </source>
</evidence>
<dbReference type="GO" id="GO:0045152">
    <property type="term" value="F:antisigma factor binding"/>
    <property type="evidence" value="ECO:0007669"/>
    <property type="project" value="InterPro"/>
</dbReference>
<gene>
    <name evidence="8" type="primary">spoIIAA</name>
    <name evidence="8" type="ORF">MAMMFC1_03649</name>
</gene>
<dbReference type="InterPro" id="IPR003658">
    <property type="entry name" value="Anti-sigma_ant"/>
</dbReference>
<evidence type="ECO:0000256" key="4">
    <source>
        <dbReference type="ARBA" id="ARBA00022553"/>
    </source>
</evidence>
<keyword evidence="5" id="KW-0749">Sporulation</keyword>
<keyword evidence="4" id="KW-0597">Phosphoprotein</keyword>
<keyword evidence="9" id="KW-1185">Reference proteome</keyword>
<accession>A0A348APE3</accession>
<dbReference type="RefSeq" id="WP_126309831.1">
    <property type="nucleotide sequence ID" value="NZ_AP018449.1"/>
</dbReference>
<evidence type="ECO:0000256" key="5">
    <source>
        <dbReference type="ARBA" id="ARBA00022969"/>
    </source>
</evidence>
<dbReference type="PROSITE" id="PS50801">
    <property type="entry name" value="STAS"/>
    <property type="match status" value="1"/>
</dbReference>
<dbReference type="InterPro" id="IPR002645">
    <property type="entry name" value="STAS_dom"/>
</dbReference>